<evidence type="ECO:0000259" key="11">
    <source>
        <dbReference type="PROSITE" id="PS50103"/>
    </source>
</evidence>
<gene>
    <name evidence="13" type="primary">LOC111352740</name>
</gene>
<feature type="compositionally biased region" description="Basic residues" evidence="9">
    <location>
        <begin position="399"/>
        <end position="410"/>
    </location>
</feature>
<dbReference type="SUPFAM" id="SSF54928">
    <property type="entry name" value="RNA-binding domain, RBD"/>
    <property type="match status" value="1"/>
</dbReference>
<keyword evidence="13" id="KW-0687">Ribonucleoprotein</keyword>
<dbReference type="Gene3D" id="3.30.70.330">
    <property type="match status" value="1"/>
</dbReference>
<dbReference type="KEGG" id="sliu:111352740"/>
<dbReference type="InterPro" id="IPR012677">
    <property type="entry name" value="Nucleotide-bd_a/b_plait_sf"/>
</dbReference>
<evidence type="ECO:0000313" key="13">
    <source>
        <dbReference type="RefSeq" id="XP_022821130.1"/>
    </source>
</evidence>
<evidence type="ECO:0000259" key="10">
    <source>
        <dbReference type="PROSITE" id="PS50102"/>
    </source>
</evidence>
<organism evidence="12 13">
    <name type="scientific">Spodoptera litura</name>
    <name type="common">Asian cotton leafworm</name>
    <dbReference type="NCBI Taxonomy" id="69820"/>
    <lineage>
        <taxon>Eukaryota</taxon>
        <taxon>Metazoa</taxon>
        <taxon>Ecdysozoa</taxon>
        <taxon>Arthropoda</taxon>
        <taxon>Hexapoda</taxon>
        <taxon>Insecta</taxon>
        <taxon>Pterygota</taxon>
        <taxon>Neoptera</taxon>
        <taxon>Endopterygota</taxon>
        <taxon>Lepidoptera</taxon>
        <taxon>Glossata</taxon>
        <taxon>Ditrysia</taxon>
        <taxon>Noctuoidea</taxon>
        <taxon>Noctuidae</taxon>
        <taxon>Amphipyrinae</taxon>
        <taxon>Spodoptera</taxon>
    </lineage>
</organism>
<evidence type="ECO:0000313" key="12">
    <source>
        <dbReference type="Proteomes" id="UP000301870"/>
    </source>
</evidence>
<evidence type="ECO:0000256" key="4">
    <source>
        <dbReference type="ARBA" id="ARBA00022833"/>
    </source>
</evidence>
<evidence type="ECO:0000256" key="8">
    <source>
        <dbReference type="SAM" id="Coils"/>
    </source>
</evidence>
<protein>
    <submittedName>
        <fullName evidence="13">U2 small nuclear ribonucleoprotein auxiliary factor 35 kDa subunit-related protein 2</fullName>
    </submittedName>
</protein>
<reference evidence="13" key="1">
    <citation type="submission" date="2025-08" db="UniProtKB">
        <authorList>
            <consortium name="RefSeq"/>
        </authorList>
    </citation>
    <scope>IDENTIFICATION</scope>
    <source>
        <strain evidence="13">Ishihara</strain>
        <tissue evidence="13">Whole body</tissue>
    </source>
</reference>
<sequence length="410" mass="49979">MGRHAEWRKIAKKQRRKRIRTLQATEREKFFSTEWYIKQQEIEEQLILEQINKQNEEENEKWIKAEKIAIAQWKRLQEAKERATQKQLEQEAKMRLEYELEQERKKKEEERIKAAEEEQKRKHKMFMDHLDKFLSGDSVEPPPELKVVRETRSDAELCPFFTKTSCCRFGDQCSRNHQYPGISRVLLATNFYIHFGLSNADINEYDTDIMLEYEDSETYKEFKEFFYDVLAEFEKFGRIVQFKVCNNYEKHLRGNTYIEFAELRCAVAAYRALHTRWYGGRQLSLQFCNIKSWSNAICGLQLRRRCPKGRACNFLHVFRNPNNLFNHNQNYDPEREKERSSRSSVRSWRWSESPEREPLKRVSSRRDESSERRHRRSRHRDREDDDYDDDDDDDDRYYRRTSCRRSSYRR</sequence>
<feature type="compositionally biased region" description="Basic and acidic residues" evidence="9">
    <location>
        <begin position="352"/>
        <end position="371"/>
    </location>
</feature>
<feature type="domain" description="C3H1-type" evidence="11">
    <location>
        <begin position="152"/>
        <end position="180"/>
    </location>
</feature>
<feature type="zinc finger region" description="C3H1-type" evidence="7">
    <location>
        <begin position="292"/>
        <end position="319"/>
    </location>
</feature>
<dbReference type="PROSITE" id="PS50102">
    <property type="entry name" value="RRM"/>
    <property type="match status" value="1"/>
</dbReference>
<dbReference type="GO" id="GO:0008270">
    <property type="term" value="F:zinc ion binding"/>
    <property type="evidence" value="ECO:0007669"/>
    <property type="project" value="UniProtKB-KW"/>
</dbReference>
<dbReference type="GeneID" id="111352740"/>
<dbReference type="PROSITE" id="PS50103">
    <property type="entry name" value="ZF_C3H1"/>
    <property type="match status" value="2"/>
</dbReference>
<proteinExistence type="predicted"/>
<feature type="compositionally biased region" description="Acidic residues" evidence="9">
    <location>
        <begin position="383"/>
        <end position="395"/>
    </location>
</feature>
<keyword evidence="2" id="KW-0677">Repeat</keyword>
<evidence type="ECO:0000256" key="7">
    <source>
        <dbReference type="PROSITE-ProRule" id="PRU00723"/>
    </source>
</evidence>
<feature type="domain" description="C3H1-type" evidence="11">
    <location>
        <begin position="292"/>
        <end position="319"/>
    </location>
</feature>
<dbReference type="InterPro" id="IPR003954">
    <property type="entry name" value="RRM_euk-type"/>
</dbReference>
<dbReference type="GO" id="GO:0003723">
    <property type="term" value="F:RNA binding"/>
    <property type="evidence" value="ECO:0007669"/>
    <property type="project" value="UniProtKB-UniRule"/>
</dbReference>
<name>A0A9J7IQ82_SPOLT</name>
<keyword evidence="1 7" id="KW-0479">Metal-binding</keyword>
<evidence type="ECO:0000256" key="3">
    <source>
        <dbReference type="ARBA" id="ARBA00022771"/>
    </source>
</evidence>
<dbReference type="InterPro" id="IPR009145">
    <property type="entry name" value="U2AF_small"/>
</dbReference>
<keyword evidence="3 7" id="KW-0863">Zinc-finger</keyword>
<dbReference type="Pfam" id="PF00642">
    <property type="entry name" value="zf-CCCH"/>
    <property type="match status" value="1"/>
</dbReference>
<feature type="region of interest" description="Disordered" evidence="9">
    <location>
        <begin position="348"/>
        <end position="410"/>
    </location>
</feature>
<dbReference type="Pfam" id="PF00076">
    <property type="entry name" value="RRM_1"/>
    <property type="match status" value="1"/>
</dbReference>
<dbReference type="PRINTS" id="PR01848">
    <property type="entry name" value="U2AUXFACTOR"/>
</dbReference>
<dbReference type="SMART" id="SM00356">
    <property type="entry name" value="ZnF_C3H1"/>
    <property type="match status" value="2"/>
</dbReference>
<dbReference type="Proteomes" id="UP000301870">
    <property type="component" value="Chromosome 15"/>
</dbReference>
<dbReference type="PANTHER" id="PTHR12620">
    <property type="entry name" value="U2 SNRNP AUXILIARY FACTOR, SMALL SUBUNIT"/>
    <property type="match status" value="1"/>
</dbReference>
<keyword evidence="8" id="KW-0175">Coiled coil</keyword>
<evidence type="ECO:0000256" key="5">
    <source>
        <dbReference type="ARBA" id="ARBA00022884"/>
    </source>
</evidence>
<keyword evidence="4 7" id="KW-0862">Zinc</keyword>
<dbReference type="GO" id="GO:1990904">
    <property type="term" value="C:ribonucleoprotein complex"/>
    <property type="evidence" value="ECO:0007669"/>
    <property type="project" value="UniProtKB-KW"/>
</dbReference>
<dbReference type="GO" id="GO:0000398">
    <property type="term" value="P:mRNA splicing, via spliceosome"/>
    <property type="evidence" value="ECO:0007669"/>
    <property type="project" value="InterPro"/>
</dbReference>
<evidence type="ECO:0000256" key="6">
    <source>
        <dbReference type="PROSITE-ProRule" id="PRU00176"/>
    </source>
</evidence>
<dbReference type="AlphaFoldDB" id="A0A9J7IQ82"/>
<dbReference type="SMART" id="SM00361">
    <property type="entry name" value="RRM_1"/>
    <property type="match status" value="1"/>
</dbReference>
<dbReference type="SMART" id="SM00360">
    <property type="entry name" value="RRM"/>
    <property type="match status" value="1"/>
</dbReference>
<dbReference type="GO" id="GO:0089701">
    <property type="term" value="C:U2AF complex"/>
    <property type="evidence" value="ECO:0007669"/>
    <property type="project" value="InterPro"/>
</dbReference>
<keyword evidence="5 6" id="KW-0694">RNA-binding</keyword>
<dbReference type="OrthoDB" id="75923at2759"/>
<feature type="domain" description="RRM" evidence="10">
    <location>
        <begin position="211"/>
        <end position="290"/>
    </location>
</feature>
<keyword evidence="12" id="KW-1185">Reference proteome</keyword>
<feature type="coiled-coil region" evidence="8">
    <location>
        <begin position="86"/>
        <end position="125"/>
    </location>
</feature>
<evidence type="ECO:0000256" key="9">
    <source>
        <dbReference type="SAM" id="MobiDB-lite"/>
    </source>
</evidence>
<dbReference type="InterPro" id="IPR000571">
    <property type="entry name" value="Znf_CCCH"/>
</dbReference>
<accession>A0A9J7IQ82</accession>
<dbReference type="InterPro" id="IPR035979">
    <property type="entry name" value="RBD_domain_sf"/>
</dbReference>
<evidence type="ECO:0000256" key="1">
    <source>
        <dbReference type="ARBA" id="ARBA00022723"/>
    </source>
</evidence>
<dbReference type="RefSeq" id="XP_022821130.1">
    <property type="nucleotide sequence ID" value="XM_022965362.1"/>
</dbReference>
<evidence type="ECO:0000256" key="2">
    <source>
        <dbReference type="ARBA" id="ARBA00022737"/>
    </source>
</evidence>
<feature type="zinc finger region" description="C3H1-type" evidence="7">
    <location>
        <begin position="152"/>
        <end position="180"/>
    </location>
</feature>
<dbReference type="InterPro" id="IPR000504">
    <property type="entry name" value="RRM_dom"/>
</dbReference>